<proteinExistence type="predicted"/>
<dbReference type="STRING" id="1505087.AYJ54_04805"/>
<evidence type="ECO:0000259" key="1">
    <source>
        <dbReference type="Pfam" id="PF20530"/>
    </source>
</evidence>
<accession>A0A176ZC18</accession>
<comment type="caution">
    <text evidence="2">The sequence shown here is derived from an EMBL/GenBank/DDBJ whole genome shotgun (WGS) entry which is preliminary data.</text>
</comment>
<evidence type="ECO:0000313" key="3">
    <source>
        <dbReference type="Proteomes" id="UP000076959"/>
    </source>
</evidence>
<dbReference type="InterPro" id="IPR046633">
    <property type="entry name" value="DUF6745"/>
</dbReference>
<dbReference type="Proteomes" id="UP000076959">
    <property type="component" value="Unassembled WGS sequence"/>
</dbReference>
<organism evidence="2 3">
    <name type="scientific">Bradyrhizobium centrolobii</name>
    <dbReference type="NCBI Taxonomy" id="1505087"/>
    <lineage>
        <taxon>Bacteria</taxon>
        <taxon>Pseudomonadati</taxon>
        <taxon>Pseudomonadota</taxon>
        <taxon>Alphaproteobacteria</taxon>
        <taxon>Hyphomicrobiales</taxon>
        <taxon>Nitrobacteraceae</taxon>
        <taxon>Bradyrhizobium</taxon>
    </lineage>
</organism>
<gene>
    <name evidence="2" type="ORF">AYJ54_04805</name>
</gene>
<keyword evidence="3" id="KW-1185">Reference proteome</keyword>
<dbReference type="RefSeq" id="WP_063695866.1">
    <property type="nucleotide sequence ID" value="NZ_LUUB01000002.1"/>
</dbReference>
<dbReference type="OrthoDB" id="871648at2"/>
<evidence type="ECO:0000313" key="2">
    <source>
        <dbReference type="EMBL" id="OAF17475.1"/>
    </source>
</evidence>
<feature type="domain" description="DUF6745" evidence="1">
    <location>
        <begin position="170"/>
        <end position="371"/>
    </location>
</feature>
<dbReference type="EMBL" id="LUUB01000002">
    <property type="protein sequence ID" value="OAF17475.1"/>
    <property type="molecule type" value="Genomic_DNA"/>
</dbReference>
<protein>
    <recommendedName>
        <fullName evidence="1">DUF6745 domain-containing protein</fullName>
    </recommendedName>
</protein>
<reference evidence="2 3" key="1">
    <citation type="submission" date="2016-03" db="EMBL/GenBank/DDBJ databases">
        <title>Draft Genome Sequence of the Strain BR 10245 (Bradyrhizobium sp.) isolated from nodules of Centrolobium paraense.</title>
        <authorList>
            <person name="Simoes-Araujo J.L.Sr."/>
            <person name="Barauna A.C."/>
            <person name="Silva K."/>
            <person name="Zilli J.E."/>
        </authorList>
    </citation>
    <scope>NUCLEOTIDE SEQUENCE [LARGE SCALE GENOMIC DNA]</scope>
    <source>
        <strain evidence="2 3">BR 10245</strain>
    </source>
</reference>
<sequence length="375" mass="41789">MRASLPIERSLTAEQTTALGEFRARWAAVRRSTTPADRSAAEQAVRLAYHAAGLERPARIVWCDSPLALAGRVCRASHDDGGNVRSRLVDHVRRRVASLIERRVLRKVLVAVENSVNPADPLVTAVAEAVIRSVPEPSLSMLGHLRCTGLSWSGVLHAIIAPRGFASCAAGPHDLSWLGVYDYLREVLRLHAETEPLCGLMQLASSVGWLQPHARTCWLAERPNLLCGDARDRLHQADGPALRYPDGWSVWAWRGVEVPRWIIERRDQITLAAIDEQMDVQVRRCMIEIMTPECYVALGGATRIAEDETGILWRRNWLAADAWAAVEVINATPEPDGTRRHFFLQVPANLRTAREAVAWTYGMRAEAYAQLVQRT</sequence>
<dbReference type="AlphaFoldDB" id="A0A176ZC18"/>
<name>A0A176ZC18_9BRAD</name>
<dbReference type="Pfam" id="PF20530">
    <property type="entry name" value="DUF6745"/>
    <property type="match status" value="1"/>
</dbReference>